<evidence type="ECO:0000256" key="2">
    <source>
        <dbReference type="SAM" id="MobiDB-lite"/>
    </source>
</evidence>
<dbReference type="GO" id="GO:0008270">
    <property type="term" value="F:zinc ion binding"/>
    <property type="evidence" value="ECO:0007669"/>
    <property type="project" value="UniProtKB-KW"/>
</dbReference>
<dbReference type="Proteomes" id="UP001222325">
    <property type="component" value="Unassembled WGS sequence"/>
</dbReference>
<organism evidence="4 5">
    <name type="scientific">Mycena belliarum</name>
    <dbReference type="NCBI Taxonomy" id="1033014"/>
    <lineage>
        <taxon>Eukaryota</taxon>
        <taxon>Fungi</taxon>
        <taxon>Dikarya</taxon>
        <taxon>Basidiomycota</taxon>
        <taxon>Agaricomycotina</taxon>
        <taxon>Agaricomycetes</taxon>
        <taxon>Agaricomycetidae</taxon>
        <taxon>Agaricales</taxon>
        <taxon>Marasmiineae</taxon>
        <taxon>Mycenaceae</taxon>
        <taxon>Mycena</taxon>
    </lineage>
</organism>
<gene>
    <name evidence="4" type="ORF">B0H15DRAFT_905579</name>
</gene>
<comment type="caution">
    <text evidence="4">The sequence shown here is derived from an EMBL/GenBank/DDBJ whole genome shotgun (WGS) entry which is preliminary data.</text>
</comment>
<keyword evidence="1" id="KW-0479">Metal-binding</keyword>
<evidence type="ECO:0000256" key="1">
    <source>
        <dbReference type="PROSITE-ProRule" id="PRU00325"/>
    </source>
</evidence>
<feature type="domain" description="SWIM-type" evidence="3">
    <location>
        <begin position="604"/>
        <end position="639"/>
    </location>
</feature>
<feature type="compositionally biased region" description="Acidic residues" evidence="2">
    <location>
        <begin position="699"/>
        <end position="717"/>
    </location>
</feature>
<dbReference type="AlphaFoldDB" id="A0AAD6XU79"/>
<keyword evidence="1" id="KW-0862">Zinc</keyword>
<keyword evidence="1" id="KW-0863">Zinc-finger</keyword>
<accession>A0AAD6XU79</accession>
<feature type="compositionally biased region" description="Basic residues" evidence="2">
    <location>
        <begin position="863"/>
        <end position="872"/>
    </location>
</feature>
<name>A0AAD6XU79_9AGAR</name>
<dbReference type="PROSITE" id="PS50966">
    <property type="entry name" value="ZF_SWIM"/>
    <property type="match status" value="1"/>
</dbReference>
<feature type="region of interest" description="Disordered" evidence="2">
    <location>
        <begin position="827"/>
        <end position="872"/>
    </location>
</feature>
<reference evidence="4" key="1">
    <citation type="submission" date="2023-03" db="EMBL/GenBank/DDBJ databases">
        <title>Massive genome expansion in bonnet fungi (Mycena s.s.) driven by repeated elements and novel gene families across ecological guilds.</title>
        <authorList>
            <consortium name="Lawrence Berkeley National Laboratory"/>
            <person name="Harder C.B."/>
            <person name="Miyauchi S."/>
            <person name="Viragh M."/>
            <person name="Kuo A."/>
            <person name="Thoen E."/>
            <person name="Andreopoulos B."/>
            <person name="Lu D."/>
            <person name="Skrede I."/>
            <person name="Drula E."/>
            <person name="Henrissat B."/>
            <person name="Morin E."/>
            <person name="Kohler A."/>
            <person name="Barry K."/>
            <person name="LaButti K."/>
            <person name="Morin E."/>
            <person name="Salamov A."/>
            <person name="Lipzen A."/>
            <person name="Mereny Z."/>
            <person name="Hegedus B."/>
            <person name="Baldrian P."/>
            <person name="Stursova M."/>
            <person name="Weitz H."/>
            <person name="Taylor A."/>
            <person name="Grigoriev I.V."/>
            <person name="Nagy L.G."/>
            <person name="Martin F."/>
            <person name="Kauserud H."/>
        </authorList>
    </citation>
    <scope>NUCLEOTIDE SEQUENCE</scope>
    <source>
        <strain evidence="4">CBHHK173m</strain>
    </source>
</reference>
<dbReference type="InterPro" id="IPR007527">
    <property type="entry name" value="Znf_SWIM"/>
</dbReference>
<dbReference type="EMBL" id="JARJCN010000017">
    <property type="protein sequence ID" value="KAJ7092950.1"/>
    <property type="molecule type" value="Genomic_DNA"/>
</dbReference>
<evidence type="ECO:0000313" key="5">
    <source>
        <dbReference type="Proteomes" id="UP001222325"/>
    </source>
</evidence>
<evidence type="ECO:0000259" key="3">
    <source>
        <dbReference type="PROSITE" id="PS50966"/>
    </source>
</evidence>
<proteinExistence type="predicted"/>
<feature type="compositionally biased region" description="Acidic residues" evidence="2">
    <location>
        <begin position="727"/>
        <end position="739"/>
    </location>
</feature>
<evidence type="ECO:0000313" key="4">
    <source>
        <dbReference type="EMBL" id="KAJ7092950.1"/>
    </source>
</evidence>
<protein>
    <recommendedName>
        <fullName evidence="3">SWIM-type domain-containing protein</fullName>
    </recommendedName>
</protein>
<sequence>MAQYGLDASSRERIGDRWSQQWSRRSDTTNNATRKILYLCACGYDHHQRNTKYDRQENTNGTQERHTGAPFTGCLAHAEITLRADKILRIRGHFDHNNACKAALLERVPPIPVHPSVYAVALAQLRDGAAFSDIRRKNRELLQAKAYKDFPADIRSSQFRWLLTQNDSRALYRQYNRMKGVTVTDAPHINVNEWLDPQSDKFNPTLAHAVFHYSGRAARDERFEVAIATDEMNRAAWKYGHDSQIILDGTFGICDSRLLLFIVMAVDENRKGVPVAFLIFSAPGGNKQTSAGYDTKILSKLVGKWSESLNKCGHLYGFAGVVFRPLSAITDTDLKERGALIIVFPDIWLLICRFHLRQSWRNHRNKLLKGKSPEMLDFKHRMTSLEVALVATQTIESARELLQAERKVMIQLAVDHKRAARRAIKHIDYLDTYWTTDNLWKSWSDYGRTVLSSLLNRAAEGVIPTTNHLESFNRVLKRVHLHRWQNGGRRLRVDILIHALIIYILPSIFEERQLISEQSQRVAALIRLLPGGALLLDQKARPKDVPMVPKVAYLMPDADRDLRATELLQNRQISAPACLPGNVGLTLTCYSARALSIETAPVLYTIRVGFNGVVSCTCNDFMGRGGACKHIRGSLLMLDGLRQQGMHIPQIPIPQSLVEAQTLQADAVLTITIPAGKGHLPTSCAAQKMDDILQQDDTCFDDSEDTVDGAGTDDNEDNVSVATNESSDSDSESDSDSDGAESAVAKAVREQRHEMATQNLAALGEQAISRTIVEFRELESKFTDLGEYLDQRTAGLSSEERAEIARSYGHLAALMTRMDRVMALPSTSPLSAPAATPLHASPRPSGGKRKLDTLLPPSPEKMQKRHQSHAIH</sequence>
<keyword evidence="5" id="KW-1185">Reference proteome</keyword>
<feature type="region of interest" description="Disordered" evidence="2">
    <location>
        <begin position="699"/>
        <end position="751"/>
    </location>
</feature>